<dbReference type="AlphaFoldDB" id="A0A4V0ZAJ2"/>
<dbReference type="PANTHER" id="PTHR13767">
    <property type="entry name" value="TRNA-PSEUDOURIDINE SYNTHASE"/>
    <property type="match status" value="1"/>
</dbReference>
<comment type="similarity">
    <text evidence="2 5">Belongs to the pseudouridine synthase TruB family. Type 1 subfamily.</text>
</comment>
<dbReference type="Gene3D" id="3.30.2350.10">
    <property type="entry name" value="Pseudouridine synthase"/>
    <property type="match status" value="1"/>
</dbReference>
<dbReference type="EC" id="5.4.99.25" evidence="5"/>
<evidence type="ECO:0000259" key="6">
    <source>
        <dbReference type="Pfam" id="PF01509"/>
    </source>
</evidence>
<dbReference type="Pfam" id="PF01509">
    <property type="entry name" value="TruB_N"/>
    <property type="match status" value="1"/>
</dbReference>
<dbReference type="PANTHER" id="PTHR13767:SF2">
    <property type="entry name" value="PSEUDOURIDYLATE SYNTHASE TRUB1"/>
    <property type="match status" value="1"/>
</dbReference>
<sequence>MFYLLYKPKGISSFKCIKTFQHKLKLKKCGHSGTLDPLASGLLLLASDDDTKLLPYIANKHKTYITTIQFGTSTTTYDAEGDIIKVSNNLFAKKDVDNALDWIKNQASQIPPIFSAKKINGIRSYELARKNINIDLKPQQIEISNVELIDFDFIQQQLKVKLQVSNGTYIRSLANDLGLAFNTYSFMAELERVEISGFDKKNLKSNDYIAIINIQPFLSIESLKLSIDQIHSISLGKIITFDAKDGEYLIYCDSKSKLALGIVEVKNNYLKVKKLFGNRL</sequence>
<evidence type="ECO:0000256" key="2">
    <source>
        <dbReference type="ARBA" id="ARBA00005642"/>
    </source>
</evidence>
<dbReference type="NCBIfam" id="TIGR00431">
    <property type="entry name" value="TruB"/>
    <property type="match status" value="1"/>
</dbReference>
<dbReference type="KEGG" id="mphi:EG856_03180"/>
<evidence type="ECO:0000256" key="5">
    <source>
        <dbReference type="HAMAP-Rule" id="MF_01080"/>
    </source>
</evidence>
<dbReference type="Proteomes" id="UP000289326">
    <property type="component" value="Chromosome"/>
</dbReference>
<dbReference type="InterPro" id="IPR002501">
    <property type="entry name" value="PsdUridine_synth_N"/>
</dbReference>
<dbReference type="HAMAP" id="MF_01080">
    <property type="entry name" value="TruB_bact"/>
    <property type="match status" value="1"/>
</dbReference>
<gene>
    <name evidence="5 7" type="primary">truB</name>
    <name evidence="7" type="ORF">EG856_03180</name>
</gene>
<feature type="active site" description="Nucleophile" evidence="5">
    <location>
        <position position="36"/>
    </location>
</feature>
<comment type="catalytic activity">
    <reaction evidence="1 5">
        <text>uridine(55) in tRNA = pseudouridine(55) in tRNA</text>
        <dbReference type="Rhea" id="RHEA:42532"/>
        <dbReference type="Rhea" id="RHEA-COMP:10101"/>
        <dbReference type="Rhea" id="RHEA-COMP:10102"/>
        <dbReference type="ChEBI" id="CHEBI:65314"/>
        <dbReference type="ChEBI" id="CHEBI:65315"/>
        <dbReference type="EC" id="5.4.99.25"/>
    </reaction>
</comment>
<dbReference type="EMBL" id="CP034841">
    <property type="protein sequence ID" value="QBF34892.1"/>
    <property type="molecule type" value="Genomic_DNA"/>
</dbReference>
<proteinExistence type="inferred from homology"/>
<dbReference type="GO" id="GO:0031119">
    <property type="term" value="P:tRNA pseudouridine synthesis"/>
    <property type="evidence" value="ECO:0007669"/>
    <property type="project" value="UniProtKB-UniRule"/>
</dbReference>
<reference evidence="7 8" key="1">
    <citation type="submission" date="2019-01" db="EMBL/GenBank/DDBJ databases">
        <title>Complete sequence and annotation of the Mycoplasma phocirhinis strain 852T genome.</title>
        <authorList>
            <person name="Frasca S.Jr."/>
            <person name="Kutish G.F."/>
            <person name="Castellanos Gell J."/>
            <person name="Michaels D.L."/>
            <person name="Brown D.R."/>
        </authorList>
    </citation>
    <scope>NUCLEOTIDE SEQUENCE [LARGE SCALE GENOMIC DNA]</scope>
    <source>
        <strain evidence="7 8">852</strain>
    </source>
</reference>
<keyword evidence="3 5" id="KW-0819">tRNA processing</keyword>
<dbReference type="GO" id="GO:1990481">
    <property type="term" value="P:mRNA pseudouridine synthesis"/>
    <property type="evidence" value="ECO:0007669"/>
    <property type="project" value="TreeGrafter"/>
</dbReference>
<evidence type="ECO:0000313" key="8">
    <source>
        <dbReference type="Proteomes" id="UP000289326"/>
    </source>
</evidence>
<evidence type="ECO:0000256" key="4">
    <source>
        <dbReference type="ARBA" id="ARBA00023235"/>
    </source>
</evidence>
<protein>
    <recommendedName>
        <fullName evidence="5">tRNA pseudouridine synthase B</fullName>
        <ecNumber evidence="5">5.4.99.25</ecNumber>
    </recommendedName>
    <alternativeName>
        <fullName evidence="5">tRNA pseudouridine(55) synthase</fullName>
        <shortName evidence="5">Psi55 synthase</shortName>
    </alternativeName>
    <alternativeName>
        <fullName evidence="5">tRNA pseudouridylate synthase</fullName>
    </alternativeName>
    <alternativeName>
        <fullName evidence="5">tRNA-uridine isomerase</fullName>
    </alternativeName>
</protein>
<organism evidence="7 8">
    <name type="scientific">Mycoplasmopsis phocirhinis</name>
    <dbReference type="NCBI Taxonomy" id="142650"/>
    <lineage>
        <taxon>Bacteria</taxon>
        <taxon>Bacillati</taxon>
        <taxon>Mycoplasmatota</taxon>
        <taxon>Mycoplasmoidales</taxon>
        <taxon>Metamycoplasmataceae</taxon>
        <taxon>Mycoplasmopsis</taxon>
    </lineage>
</organism>
<evidence type="ECO:0000256" key="3">
    <source>
        <dbReference type="ARBA" id="ARBA00022694"/>
    </source>
</evidence>
<dbReference type="RefSeq" id="WP_130429669.1">
    <property type="nucleotide sequence ID" value="NZ_CP034841.1"/>
</dbReference>
<dbReference type="InterPro" id="IPR014780">
    <property type="entry name" value="tRNA_psdUridine_synth_TruB"/>
</dbReference>
<keyword evidence="4 5" id="KW-0413">Isomerase</keyword>
<name>A0A4V0ZAJ2_9BACT</name>
<evidence type="ECO:0000313" key="7">
    <source>
        <dbReference type="EMBL" id="QBF34892.1"/>
    </source>
</evidence>
<feature type="domain" description="Pseudouridine synthase II N-terminal" evidence="6">
    <location>
        <begin position="22"/>
        <end position="170"/>
    </location>
</feature>
<dbReference type="GO" id="GO:0003723">
    <property type="term" value="F:RNA binding"/>
    <property type="evidence" value="ECO:0007669"/>
    <property type="project" value="InterPro"/>
</dbReference>
<keyword evidence="8" id="KW-1185">Reference proteome</keyword>
<dbReference type="GO" id="GO:0160148">
    <property type="term" value="F:tRNA pseudouridine(55) synthase activity"/>
    <property type="evidence" value="ECO:0007669"/>
    <property type="project" value="UniProtKB-EC"/>
</dbReference>
<evidence type="ECO:0000256" key="1">
    <source>
        <dbReference type="ARBA" id="ARBA00000385"/>
    </source>
</evidence>
<dbReference type="SUPFAM" id="SSF55120">
    <property type="entry name" value="Pseudouridine synthase"/>
    <property type="match status" value="1"/>
</dbReference>
<comment type="function">
    <text evidence="5">Responsible for synthesis of pseudouridine from uracil-55 in the psi GC loop of transfer RNAs.</text>
</comment>
<dbReference type="InterPro" id="IPR020103">
    <property type="entry name" value="PsdUridine_synth_cat_dom_sf"/>
</dbReference>
<accession>A0A4V0ZAJ2</accession>
<dbReference type="OrthoDB" id="9802309at2"/>